<dbReference type="InterPro" id="IPR051257">
    <property type="entry name" value="Diverse_CBS-Domain"/>
</dbReference>
<keyword evidence="1 2" id="KW-0129">CBS domain</keyword>
<evidence type="ECO:0000313" key="5">
    <source>
        <dbReference type="Proteomes" id="UP000501076"/>
    </source>
</evidence>
<gene>
    <name evidence="4" type="ORF">FDZ14_11690</name>
</gene>
<dbReference type="EMBL" id="CP045272">
    <property type="protein sequence ID" value="QJX76829.1"/>
    <property type="molecule type" value="Genomic_DNA"/>
</dbReference>
<dbReference type="InterPro" id="IPR000644">
    <property type="entry name" value="CBS_dom"/>
</dbReference>
<evidence type="ECO:0000313" key="4">
    <source>
        <dbReference type="EMBL" id="QJX76829.1"/>
    </source>
</evidence>
<dbReference type="SMART" id="SM00116">
    <property type="entry name" value="CBS"/>
    <property type="match status" value="1"/>
</dbReference>
<name>A0A6M6DVV5_PRIMG</name>
<dbReference type="Gene3D" id="3.10.580.10">
    <property type="entry name" value="CBS-domain"/>
    <property type="match status" value="1"/>
</dbReference>
<organism evidence="4 5">
    <name type="scientific">Priestia megaterium</name>
    <name type="common">Bacillus megaterium</name>
    <dbReference type="NCBI Taxonomy" id="1404"/>
    <lineage>
        <taxon>Bacteria</taxon>
        <taxon>Bacillati</taxon>
        <taxon>Bacillota</taxon>
        <taxon>Bacilli</taxon>
        <taxon>Bacillales</taxon>
        <taxon>Bacillaceae</taxon>
        <taxon>Priestia</taxon>
    </lineage>
</organism>
<dbReference type="Proteomes" id="UP000501076">
    <property type="component" value="Chromosome"/>
</dbReference>
<dbReference type="InterPro" id="IPR046342">
    <property type="entry name" value="CBS_dom_sf"/>
</dbReference>
<sequence length="144" mass="16888">MNIAFFLLPKKEVVTLSTRSTIRQALEKMEYHRYSSVPLINQKGEYVGTLAEGDLLWKLKSLEHIELHELEHLRIEEVPRHRDYEAITINDEMESILSRASEQNFVPVVDDQNIFIGLVRRREIIEYCISQLFIHGETPLNVKI</sequence>
<dbReference type="AlphaFoldDB" id="A0A6M6DVV5"/>
<dbReference type="SUPFAM" id="SSF54631">
    <property type="entry name" value="CBS-domain pair"/>
    <property type="match status" value="1"/>
</dbReference>
<dbReference type="PANTHER" id="PTHR43080:SF26">
    <property type="entry name" value="REGULATORY PROTEIN"/>
    <property type="match status" value="1"/>
</dbReference>
<accession>A0A6M6DVV5</accession>
<evidence type="ECO:0000256" key="2">
    <source>
        <dbReference type="PROSITE-ProRule" id="PRU00703"/>
    </source>
</evidence>
<protein>
    <submittedName>
        <fullName evidence="4">CBS domain-containing protein</fullName>
    </submittedName>
</protein>
<dbReference type="PANTHER" id="PTHR43080">
    <property type="entry name" value="CBS DOMAIN-CONTAINING PROTEIN CBSX3, MITOCHONDRIAL"/>
    <property type="match status" value="1"/>
</dbReference>
<evidence type="ECO:0000256" key="1">
    <source>
        <dbReference type="ARBA" id="ARBA00023122"/>
    </source>
</evidence>
<feature type="domain" description="CBS" evidence="3">
    <location>
        <begin position="9"/>
        <end position="67"/>
    </location>
</feature>
<reference evidence="4 5" key="1">
    <citation type="submission" date="2019-10" db="EMBL/GenBank/DDBJ databases">
        <title>Complete genome sequences for adaption low water activity.</title>
        <authorList>
            <person name="Zhao L."/>
            <person name="Zhong J."/>
        </authorList>
    </citation>
    <scope>NUCLEOTIDE SEQUENCE [LARGE SCALE GENOMIC DNA]</scope>
    <source>
        <strain evidence="4 5">FDU301</strain>
    </source>
</reference>
<dbReference type="PROSITE" id="PS51371">
    <property type="entry name" value="CBS"/>
    <property type="match status" value="1"/>
</dbReference>
<dbReference type="CDD" id="cd09834">
    <property type="entry name" value="CBS_pair_bac"/>
    <property type="match status" value="1"/>
</dbReference>
<dbReference type="RefSeq" id="WP_047750552.1">
    <property type="nucleotide sequence ID" value="NZ_CP045272.1"/>
</dbReference>
<proteinExistence type="predicted"/>
<dbReference type="Pfam" id="PF00571">
    <property type="entry name" value="CBS"/>
    <property type="match status" value="2"/>
</dbReference>
<evidence type="ECO:0000259" key="3">
    <source>
        <dbReference type="PROSITE" id="PS51371"/>
    </source>
</evidence>